<comment type="caution">
    <text evidence="2">The sequence shown here is derived from an EMBL/GenBank/DDBJ whole genome shotgun (WGS) entry which is preliminary data.</text>
</comment>
<dbReference type="EMBL" id="JASCZI010211474">
    <property type="protein sequence ID" value="MED6192519.1"/>
    <property type="molecule type" value="Genomic_DNA"/>
</dbReference>
<evidence type="ECO:0000313" key="2">
    <source>
        <dbReference type="EMBL" id="MED6192519.1"/>
    </source>
</evidence>
<reference evidence="2 3" key="1">
    <citation type="journal article" date="2023" name="Plants (Basel)">
        <title>Bridging the Gap: Combining Genomics and Transcriptomics Approaches to Understand Stylosanthes scabra, an Orphan Legume from the Brazilian Caatinga.</title>
        <authorList>
            <person name="Ferreira-Neto J.R.C."/>
            <person name="da Silva M.D."/>
            <person name="Binneck E."/>
            <person name="de Melo N.F."/>
            <person name="da Silva R.H."/>
            <person name="de Melo A.L.T.M."/>
            <person name="Pandolfi V."/>
            <person name="Bustamante F.O."/>
            <person name="Brasileiro-Vidal A.C."/>
            <person name="Benko-Iseppon A.M."/>
        </authorList>
    </citation>
    <scope>NUCLEOTIDE SEQUENCE [LARGE SCALE GENOMIC DNA]</scope>
    <source>
        <tissue evidence="2">Leaves</tissue>
    </source>
</reference>
<dbReference type="PANTHER" id="PTHR23030:SF30">
    <property type="entry name" value="TYROSINE-PROTEIN PHOSPHATASE NON-RECEPTOR TYPE 23"/>
    <property type="match status" value="1"/>
</dbReference>
<name>A0ABU6X5D1_9FABA</name>
<gene>
    <name evidence="2" type="ORF">PIB30_010724</name>
</gene>
<accession>A0ABU6X5D1</accession>
<feature type="domain" description="BRO1" evidence="1">
    <location>
        <begin position="344"/>
        <end position="455"/>
    </location>
</feature>
<evidence type="ECO:0000259" key="1">
    <source>
        <dbReference type="Pfam" id="PF03097"/>
    </source>
</evidence>
<dbReference type="Proteomes" id="UP001341840">
    <property type="component" value="Unassembled WGS sequence"/>
</dbReference>
<dbReference type="Pfam" id="PF03097">
    <property type="entry name" value="BRO1"/>
    <property type="match status" value="2"/>
</dbReference>
<keyword evidence="3" id="KW-1185">Reference proteome</keyword>
<evidence type="ECO:0000313" key="3">
    <source>
        <dbReference type="Proteomes" id="UP001341840"/>
    </source>
</evidence>
<dbReference type="Gene3D" id="1.25.40.280">
    <property type="entry name" value="alix/aip1 like domains"/>
    <property type="match status" value="2"/>
</dbReference>
<proteinExistence type="predicted"/>
<sequence>MSNDNPERVLSIPAKKSVPVELYRPLRMLVAAKYSESHAQKLEGVLETLNKCRMDMVERGDLSVLMQRNCLIHYFKCLCMVEPLFVDISADTNPIIFVWYDAFNSEHVSSQHNSIQLVPVATAPPPLAVTMQWMPSMPPFLPRTSLPPSRLDSPLRREPARCTTSSPLKLRSSDYTNISITMTTPVLLSSNMTRDSAAITHVGCFDQTLVIHLSQKARFFHAEALQRQSPESELPALVQSITLDDDAESVTEKLLRGICCLTSLLPSCRLDHDADSFKERILSYASKPGRKRPKIPYIDLLLSENCPFKIIDDGKLVVMQWDMPPPYPTNSEIFSSLSSSSSHMVAIPLKKSEPLDLYEPLRSYVVLKYSENKAKRVEDLFKMLDKLRGEMQRDDLPLLIRRDCLIRYFELLCMIECLFPMTNSPNPPIFIWYNSFNPQQHSCQHNIHLEKASVICSLQLGSPLHQHCYLLQSHHQPRPSPCRGHLKRCFIFSLKI</sequence>
<dbReference type="InterPro" id="IPR004328">
    <property type="entry name" value="BRO1_dom"/>
</dbReference>
<protein>
    <recommendedName>
        <fullName evidence="1">BRO1 domain-containing protein</fullName>
    </recommendedName>
</protein>
<dbReference type="InterPro" id="IPR038499">
    <property type="entry name" value="BRO1_sf"/>
</dbReference>
<feature type="domain" description="BRO1" evidence="1">
    <location>
        <begin position="10"/>
        <end position="113"/>
    </location>
</feature>
<dbReference type="PANTHER" id="PTHR23030">
    <property type="entry name" value="PCD6 INTERACTING PROTEIN-RELATED"/>
    <property type="match status" value="1"/>
</dbReference>
<organism evidence="2 3">
    <name type="scientific">Stylosanthes scabra</name>
    <dbReference type="NCBI Taxonomy" id="79078"/>
    <lineage>
        <taxon>Eukaryota</taxon>
        <taxon>Viridiplantae</taxon>
        <taxon>Streptophyta</taxon>
        <taxon>Embryophyta</taxon>
        <taxon>Tracheophyta</taxon>
        <taxon>Spermatophyta</taxon>
        <taxon>Magnoliopsida</taxon>
        <taxon>eudicotyledons</taxon>
        <taxon>Gunneridae</taxon>
        <taxon>Pentapetalae</taxon>
        <taxon>rosids</taxon>
        <taxon>fabids</taxon>
        <taxon>Fabales</taxon>
        <taxon>Fabaceae</taxon>
        <taxon>Papilionoideae</taxon>
        <taxon>50 kb inversion clade</taxon>
        <taxon>dalbergioids sensu lato</taxon>
        <taxon>Dalbergieae</taxon>
        <taxon>Pterocarpus clade</taxon>
        <taxon>Stylosanthes</taxon>
    </lineage>
</organism>